<dbReference type="AlphaFoldDB" id="A0A158PS74"/>
<dbReference type="InterPro" id="IPR035976">
    <property type="entry name" value="Sushi/SCR/CCP_sf"/>
</dbReference>
<comment type="subcellular location">
    <subcellularLocation>
        <location evidence="1">Virion</location>
    </subcellularLocation>
</comment>
<dbReference type="InterPro" id="IPR051503">
    <property type="entry name" value="ComplSys_Reg/VirEntry_Med"/>
</dbReference>
<evidence type="ECO:0000256" key="2">
    <source>
        <dbReference type="ARBA" id="ARBA00022659"/>
    </source>
</evidence>
<dbReference type="Pfam" id="PF00084">
    <property type="entry name" value="Sushi"/>
    <property type="match status" value="6"/>
</dbReference>
<evidence type="ECO:0000313" key="9">
    <source>
        <dbReference type="Proteomes" id="UP000278627"/>
    </source>
</evidence>
<evidence type="ECO:0000256" key="6">
    <source>
        <dbReference type="SAM" id="Phobius"/>
    </source>
</evidence>
<gene>
    <name evidence="8" type="ORF">BPAG_LOCUS12295</name>
</gene>
<keyword evidence="2 5" id="KW-0768">Sushi</keyword>
<dbReference type="Gene3D" id="2.10.70.10">
    <property type="entry name" value="Complement Module, domain 1"/>
    <property type="match status" value="11"/>
</dbReference>
<evidence type="ECO:0000313" key="10">
    <source>
        <dbReference type="WBParaSite" id="BPAG_0001233301-mRNA-1"/>
    </source>
</evidence>
<dbReference type="PROSITE" id="PS50923">
    <property type="entry name" value="SUSHI"/>
    <property type="match status" value="7"/>
</dbReference>
<dbReference type="PANTHER" id="PTHR45785">
    <property type="entry name" value="COMPLEMENT FACTOR H-RELATED"/>
    <property type="match status" value="1"/>
</dbReference>
<evidence type="ECO:0000256" key="3">
    <source>
        <dbReference type="ARBA" id="ARBA00022729"/>
    </source>
</evidence>
<sequence>MLDYNRWMYLILLINIIKFVFLRTITCPPGGYPNNLIPVMIWTKDINQTTKIYRIGGSELKNKYFTNTNFSSNEIFLNNGNPTACPKHCAFKLSTNIRSIDGVVLHQDNKGRVPPPGFMDFNETEELFCARSFGDCGAKAPIYRYRNRNQLTKTNGYAYSFRANQLINGYIRELNPICYGWKDSSNKFNDNEIIDGKDPTDCVLIPNIPNGQIIYKPSEISENSETVMMGSFAILHCNEGYKPTTQNQVACITGTWYPMVELGECVPISTEIAKSCAPLPPHENGYILYSQHGTDKLPNGTLAYLRCNGHYRPLFTRQSQCDHGQWSTLKLGICQLITNNSCSPLPFVQNGKVIYLMGNETNITTGTVAELKCQPEYTINGIDALICESNGWSPASTLGTCQKDIKQSDQREKRQEMKTCSNGHPIVSNGKLAYSNEPNIFGAYPSETIAIVRCNDGYTIYGALLSVCQDSIWKPPNLGVCIPSSTAASISSKNSCLFGLLTPIGGTITYNKGGAFGPFPPGTIAKLECANGISHGPALAVCDNGSWIPHQMGQCSLSNFENSSIIQTVSNCMNDYPVPENGFVVYSNNANNHRPFAPLTRANVQCNPGHIPIGPVIAICHNGIWYPSMSTQCIRYNSASNCVTGIAPPMNGYITYSTGSNKRPFPSGTVATISCDYGFKSVGAISSTCLNGIWSPLVLGQCVDTKSKLFGSVPIESSISVTEAKYCPPLVSPINGQIFYSNNSKMGTFPSGTIATVICNSNYIPLGLSTAVCTNGVFSPLILANCIPEPENVENLLQIKELPCIPIPKRTNGELKYSNIKYSNSIAPIYNSKTIANLVCNLGFVPIGPIETTCINGQWQPTLGFCQQSIIGPEISQVFIPGQCLFELPAVANGKIRYSAENILPPYNSGTTAVLICNSGATPIGTKLSTCINGSWNPPILGQCPMNGYGRDNLGIRLKQNTLATITCPTSPPVSNGKIYYSNMSKNDKYAANTIANLICDDGYVLVGPSTSYCQGGIWSPWPGVGSCQPYEQNQQYITNNIKQTDVFCSKISFTPANGIIIYKNNENTNWYQNGASAKLQCNPGYQIYGKQMTYCHDGLWIPPIGICQQIKINDSCEPLKSPQNGKVYYIYNNYTKDYQIGTTAILSCRKGYRIEGVTTLICNNNGWTPNDGFGICIPVDNIFRKH</sequence>
<comment type="caution">
    <text evidence="5">Lacks conserved residue(s) required for the propagation of feature annotation.</text>
</comment>
<accession>A0A158PS74</accession>
<feature type="domain" description="Sushi" evidence="7">
    <location>
        <begin position="200"/>
        <end position="267"/>
    </location>
</feature>
<reference evidence="10" key="1">
    <citation type="submission" date="2016-04" db="UniProtKB">
        <authorList>
            <consortium name="WormBaseParasite"/>
        </authorList>
    </citation>
    <scope>IDENTIFICATION</scope>
</reference>
<name>A0A158PS74_BRUPA</name>
<evidence type="ECO:0000256" key="4">
    <source>
        <dbReference type="ARBA" id="ARBA00023157"/>
    </source>
</evidence>
<feature type="domain" description="Sushi" evidence="7">
    <location>
        <begin position="802"/>
        <end position="868"/>
    </location>
</feature>
<feature type="domain" description="Sushi" evidence="7">
    <location>
        <begin position="966"/>
        <end position="1030"/>
    </location>
</feature>
<feature type="disulfide bond" evidence="5">
    <location>
        <begin position="675"/>
        <end position="702"/>
    </location>
</feature>
<feature type="domain" description="Sushi" evidence="7">
    <location>
        <begin position="1047"/>
        <end position="1110"/>
    </location>
</feature>
<organism evidence="10">
    <name type="scientific">Brugia pahangi</name>
    <name type="common">Filarial nematode worm</name>
    <dbReference type="NCBI Taxonomy" id="6280"/>
    <lineage>
        <taxon>Eukaryota</taxon>
        <taxon>Metazoa</taxon>
        <taxon>Ecdysozoa</taxon>
        <taxon>Nematoda</taxon>
        <taxon>Chromadorea</taxon>
        <taxon>Rhabditida</taxon>
        <taxon>Spirurina</taxon>
        <taxon>Spiruromorpha</taxon>
        <taxon>Filarioidea</taxon>
        <taxon>Onchocercidae</taxon>
        <taxon>Brugia</taxon>
    </lineage>
</organism>
<evidence type="ECO:0000313" key="8">
    <source>
        <dbReference type="EMBL" id="VDN93481.1"/>
    </source>
</evidence>
<feature type="domain" description="Sushi" evidence="7">
    <location>
        <begin position="640"/>
        <end position="704"/>
    </location>
</feature>
<dbReference type="CDD" id="cd00033">
    <property type="entry name" value="CCP"/>
    <property type="match status" value="9"/>
</dbReference>
<evidence type="ECO:0000256" key="1">
    <source>
        <dbReference type="ARBA" id="ARBA00004328"/>
    </source>
</evidence>
<keyword evidence="6" id="KW-0472">Membrane</keyword>
<feature type="domain" description="Sushi" evidence="7">
    <location>
        <begin position="340"/>
        <end position="403"/>
    </location>
</feature>
<dbReference type="SMART" id="SM00032">
    <property type="entry name" value="CCP"/>
    <property type="match status" value="13"/>
</dbReference>
<dbReference type="PANTHER" id="PTHR45785:SF2">
    <property type="entry name" value="COMPLEMENT FACTOR H-RELATED"/>
    <property type="match status" value="1"/>
</dbReference>
<dbReference type="InterPro" id="IPR000436">
    <property type="entry name" value="Sushi_SCR_CCP_dom"/>
</dbReference>
<keyword evidence="9" id="KW-1185">Reference proteome</keyword>
<keyword evidence="4 5" id="KW-1015">Disulfide bond</keyword>
<dbReference type="EMBL" id="UZAD01013281">
    <property type="protein sequence ID" value="VDN93481.1"/>
    <property type="molecule type" value="Genomic_DNA"/>
</dbReference>
<evidence type="ECO:0000256" key="5">
    <source>
        <dbReference type="PROSITE-ProRule" id="PRU00302"/>
    </source>
</evidence>
<dbReference type="SUPFAM" id="SSF57535">
    <property type="entry name" value="Complement control module/SCR domain"/>
    <property type="match status" value="12"/>
</dbReference>
<dbReference type="STRING" id="6280.A0A158PS74"/>
<feature type="transmembrane region" description="Helical" evidence="6">
    <location>
        <begin position="7"/>
        <end position="25"/>
    </location>
</feature>
<dbReference type="WBParaSite" id="BPAG_0001233301-mRNA-1">
    <property type="protein sequence ID" value="BPAG_0001233301-mRNA-1"/>
    <property type="gene ID" value="BPAG_0001233301"/>
</dbReference>
<keyword evidence="6" id="KW-1133">Transmembrane helix</keyword>
<reference evidence="8 9" key="2">
    <citation type="submission" date="2018-11" db="EMBL/GenBank/DDBJ databases">
        <authorList>
            <consortium name="Pathogen Informatics"/>
        </authorList>
    </citation>
    <scope>NUCLEOTIDE SEQUENCE [LARGE SCALE GENOMIC DNA]</scope>
</reference>
<evidence type="ECO:0000259" key="7">
    <source>
        <dbReference type="PROSITE" id="PS50923"/>
    </source>
</evidence>
<protein>
    <submittedName>
        <fullName evidence="10">Sushi domain-containing protein</fullName>
    </submittedName>
</protein>
<dbReference type="Proteomes" id="UP000278627">
    <property type="component" value="Unassembled WGS sequence"/>
</dbReference>
<feature type="domain" description="Sushi" evidence="7">
    <location>
        <begin position="1115"/>
        <end position="1179"/>
    </location>
</feature>
<proteinExistence type="predicted"/>
<keyword evidence="3" id="KW-0732">Signal</keyword>
<keyword evidence="6" id="KW-0812">Transmembrane</keyword>